<gene>
    <name evidence="1" type="ORF">NGRA_3238</name>
</gene>
<keyword evidence="2" id="KW-1185">Reference proteome</keyword>
<dbReference type="AlphaFoldDB" id="A0A9P6GXR3"/>
<evidence type="ECO:0000313" key="2">
    <source>
        <dbReference type="Proteomes" id="UP000740883"/>
    </source>
</evidence>
<accession>A0A9P6GXR3</accession>
<dbReference type="Proteomes" id="UP000740883">
    <property type="component" value="Unassembled WGS sequence"/>
</dbReference>
<organism evidence="1 2">
    <name type="scientific">Nosema granulosis</name>
    <dbReference type="NCBI Taxonomy" id="83296"/>
    <lineage>
        <taxon>Eukaryota</taxon>
        <taxon>Fungi</taxon>
        <taxon>Fungi incertae sedis</taxon>
        <taxon>Microsporidia</taxon>
        <taxon>Nosematidae</taxon>
        <taxon>Nosema</taxon>
    </lineage>
</organism>
<reference evidence="1 2" key="1">
    <citation type="journal article" date="2020" name="Genome Biol. Evol.">
        <title>Comparative genomics of strictly vertically transmitted, feminizing microsporidia endosymbionts of amphipod crustaceans.</title>
        <authorList>
            <person name="Cormier A."/>
            <person name="Chebbi M.A."/>
            <person name="Giraud I."/>
            <person name="Wattier R."/>
            <person name="Teixeira M."/>
            <person name="Gilbert C."/>
            <person name="Rigaud T."/>
            <person name="Cordaux R."/>
        </authorList>
    </citation>
    <scope>NUCLEOTIDE SEQUENCE [LARGE SCALE GENOMIC DNA]</scope>
    <source>
        <strain evidence="1 2">Ou3-Ou53</strain>
    </source>
</reference>
<proteinExistence type="predicted"/>
<name>A0A9P6GXR3_9MICR</name>
<dbReference type="EMBL" id="SBJO01000704">
    <property type="protein sequence ID" value="KAF9758209.1"/>
    <property type="molecule type" value="Genomic_DNA"/>
</dbReference>
<evidence type="ECO:0000313" key="1">
    <source>
        <dbReference type="EMBL" id="KAF9758209.1"/>
    </source>
</evidence>
<protein>
    <submittedName>
        <fullName evidence="1">Uncharacterized protein</fullName>
    </submittedName>
</protein>
<sequence length="186" mass="20995">MEGSNVKIQLLIIPHKGKRKNVIADKFSRCFLITEEDIKDQYEDLIKKCAKRLNGAWATDNKDRIVVKGNKSVDLIKGFHKMIGHRGISVMYNNIKECLNIRNSISVLRKVANGCKICKKYKILNQKQAGKISMKAVDPFERISSDIFGPFSLLDFKTSGEGETGYVLSITDIYSRYTGIQSSISL</sequence>
<dbReference type="OrthoDB" id="1286631at2759"/>
<comment type="caution">
    <text evidence="1">The sequence shown here is derived from an EMBL/GenBank/DDBJ whole genome shotgun (WGS) entry which is preliminary data.</text>
</comment>